<evidence type="ECO:0000256" key="3">
    <source>
        <dbReference type="ARBA" id="ARBA00022475"/>
    </source>
</evidence>
<proteinExistence type="inferred from homology"/>
<dbReference type="EMBL" id="JALPRK010000017">
    <property type="protein sequence ID" value="MCK8488888.1"/>
    <property type="molecule type" value="Genomic_DNA"/>
</dbReference>
<dbReference type="NCBIfam" id="TIGR03426">
    <property type="entry name" value="shape_MreD"/>
    <property type="match status" value="1"/>
</dbReference>
<dbReference type="GO" id="GO:0005886">
    <property type="term" value="C:plasma membrane"/>
    <property type="evidence" value="ECO:0007669"/>
    <property type="project" value="UniProtKB-SubCell"/>
</dbReference>
<reference evidence="9" key="1">
    <citation type="submission" date="2022-04" db="EMBL/GenBank/DDBJ databases">
        <authorList>
            <person name="Seo M.-J."/>
        </authorList>
    </citation>
    <scope>NUCLEOTIDE SEQUENCE</scope>
    <source>
        <strain evidence="9">MBLB2552</strain>
    </source>
</reference>
<keyword evidence="7 8" id="KW-0472">Membrane</keyword>
<keyword evidence="3" id="KW-1003">Cell membrane</keyword>
<keyword evidence="5" id="KW-0133">Cell shape</keyword>
<evidence type="ECO:0000313" key="9">
    <source>
        <dbReference type="EMBL" id="MCK8488888.1"/>
    </source>
</evidence>
<evidence type="ECO:0000256" key="7">
    <source>
        <dbReference type="ARBA" id="ARBA00023136"/>
    </source>
</evidence>
<keyword evidence="4 8" id="KW-0812">Transmembrane</keyword>
<feature type="transmembrane region" description="Helical" evidence="8">
    <location>
        <begin position="141"/>
        <end position="159"/>
    </location>
</feature>
<evidence type="ECO:0000313" key="10">
    <source>
        <dbReference type="Proteomes" id="UP001139534"/>
    </source>
</evidence>
<protein>
    <submittedName>
        <fullName evidence="9">Rod shape-determining protein MreD</fullName>
    </submittedName>
</protein>
<dbReference type="Proteomes" id="UP001139534">
    <property type="component" value="Unassembled WGS sequence"/>
</dbReference>
<evidence type="ECO:0000256" key="8">
    <source>
        <dbReference type="SAM" id="Phobius"/>
    </source>
</evidence>
<feature type="transmembrane region" description="Helical" evidence="8">
    <location>
        <begin position="6"/>
        <end position="27"/>
    </location>
</feature>
<dbReference type="InterPro" id="IPR007227">
    <property type="entry name" value="Cell_shape_determining_MreD"/>
</dbReference>
<dbReference type="GO" id="GO:0008360">
    <property type="term" value="P:regulation of cell shape"/>
    <property type="evidence" value="ECO:0007669"/>
    <property type="project" value="UniProtKB-KW"/>
</dbReference>
<comment type="similarity">
    <text evidence="2">Belongs to the MreD family.</text>
</comment>
<name>A0A9X1Y3T9_9BACL</name>
<evidence type="ECO:0000256" key="2">
    <source>
        <dbReference type="ARBA" id="ARBA00007776"/>
    </source>
</evidence>
<feature type="transmembrane region" description="Helical" evidence="8">
    <location>
        <begin position="103"/>
        <end position="126"/>
    </location>
</feature>
<dbReference type="Pfam" id="PF04093">
    <property type="entry name" value="MreD"/>
    <property type="match status" value="1"/>
</dbReference>
<gene>
    <name evidence="9" type="primary">mreD</name>
    <name evidence="9" type="ORF">M0651_17090</name>
</gene>
<comment type="caution">
    <text evidence="9">The sequence shown here is derived from an EMBL/GenBank/DDBJ whole genome shotgun (WGS) entry which is preliminary data.</text>
</comment>
<evidence type="ECO:0000256" key="5">
    <source>
        <dbReference type="ARBA" id="ARBA00022960"/>
    </source>
</evidence>
<dbReference type="AlphaFoldDB" id="A0A9X1Y3T9"/>
<comment type="subcellular location">
    <subcellularLocation>
        <location evidence="1">Cell membrane</location>
        <topology evidence="1">Multi-pass membrane protein</topology>
    </subcellularLocation>
</comment>
<evidence type="ECO:0000256" key="6">
    <source>
        <dbReference type="ARBA" id="ARBA00022989"/>
    </source>
</evidence>
<organism evidence="9 10">
    <name type="scientific">Paenibacillus mellifer</name>
    <dbReference type="NCBI Taxonomy" id="2937794"/>
    <lineage>
        <taxon>Bacteria</taxon>
        <taxon>Bacillati</taxon>
        <taxon>Bacillota</taxon>
        <taxon>Bacilli</taxon>
        <taxon>Bacillales</taxon>
        <taxon>Paenibacillaceae</taxon>
        <taxon>Paenibacillus</taxon>
    </lineage>
</organism>
<feature type="transmembrane region" description="Helical" evidence="8">
    <location>
        <begin position="69"/>
        <end position="91"/>
    </location>
</feature>
<sequence>MNKRKLILFLLMFLLFILEGTLVPWLVPSAWQSRIAPHLVYMVILYFSVYENRHTGLILGLVFGMLHDIVFYGALIGAYSFAMGLSGYLLGLLSRNQKAPLPLMMIIVLLGSLLLDSILFGTYSLFELIHQPFTWALKNHIIPNVFVQFVFALAIYVPLRRQLEIITRRRSPEENA</sequence>
<evidence type="ECO:0000256" key="4">
    <source>
        <dbReference type="ARBA" id="ARBA00022692"/>
    </source>
</evidence>
<keyword evidence="10" id="KW-1185">Reference proteome</keyword>
<accession>A0A9X1Y3T9</accession>
<keyword evidence="6 8" id="KW-1133">Transmembrane helix</keyword>
<dbReference type="Gene3D" id="1.10.1760.20">
    <property type="match status" value="1"/>
</dbReference>
<evidence type="ECO:0000256" key="1">
    <source>
        <dbReference type="ARBA" id="ARBA00004651"/>
    </source>
</evidence>
<dbReference type="RefSeq" id="WP_248552935.1">
    <property type="nucleotide sequence ID" value="NZ_JALPRK010000017.1"/>
</dbReference>